<feature type="transmembrane region" description="Helical" evidence="1">
    <location>
        <begin position="42"/>
        <end position="64"/>
    </location>
</feature>
<evidence type="ECO:0000256" key="1">
    <source>
        <dbReference type="SAM" id="Phobius"/>
    </source>
</evidence>
<comment type="caution">
    <text evidence="2">The sequence shown here is derived from an EMBL/GenBank/DDBJ whole genome shotgun (WGS) entry which is preliminary data.</text>
</comment>
<sequence length="104" mass="10874">MLRAAGRGALVGFGVGLLALAGVLVVVRQCLPFYIAYPPAPWPWYCSQPAYGVIGFMAFPVNLLTDDLAQAIALAPLSLLIYLLVGAIIGGGISWLRSSGRQGA</sequence>
<keyword evidence="1" id="KW-0812">Transmembrane</keyword>
<dbReference type="AlphaFoldDB" id="A0A7C4L182"/>
<organism evidence="2">
    <name type="scientific">Bellilinea caldifistulae</name>
    <dbReference type="NCBI Taxonomy" id="360411"/>
    <lineage>
        <taxon>Bacteria</taxon>
        <taxon>Bacillati</taxon>
        <taxon>Chloroflexota</taxon>
        <taxon>Anaerolineae</taxon>
        <taxon>Anaerolineales</taxon>
        <taxon>Anaerolineaceae</taxon>
        <taxon>Bellilinea</taxon>
    </lineage>
</organism>
<feature type="transmembrane region" description="Helical" evidence="1">
    <location>
        <begin position="71"/>
        <end position="96"/>
    </location>
</feature>
<reference evidence="2" key="1">
    <citation type="journal article" date="2020" name="mSystems">
        <title>Genome- and Community-Level Interaction Insights into Carbon Utilization and Element Cycling Functions of Hydrothermarchaeota in Hydrothermal Sediment.</title>
        <authorList>
            <person name="Zhou Z."/>
            <person name="Liu Y."/>
            <person name="Xu W."/>
            <person name="Pan J."/>
            <person name="Luo Z.H."/>
            <person name="Li M."/>
        </authorList>
    </citation>
    <scope>NUCLEOTIDE SEQUENCE [LARGE SCALE GENOMIC DNA]</scope>
    <source>
        <strain evidence="2">SpSt-556</strain>
    </source>
</reference>
<keyword evidence="1" id="KW-0472">Membrane</keyword>
<gene>
    <name evidence="2" type="ORF">ENT17_12500</name>
</gene>
<accession>A0A7C4L182</accession>
<evidence type="ECO:0000313" key="2">
    <source>
        <dbReference type="EMBL" id="HGS88417.1"/>
    </source>
</evidence>
<protein>
    <submittedName>
        <fullName evidence="2">Uncharacterized protein</fullName>
    </submittedName>
</protein>
<proteinExistence type="predicted"/>
<name>A0A7C4L182_9CHLR</name>
<keyword evidence="1" id="KW-1133">Transmembrane helix</keyword>
<dbReference type="EMBL" id="DSXR01000127">
    <property type="protein sequence ID" value="HGS88417.1"/>
    <property type="molecule type" value="Genomic_DNA"/>
</dbReference>